<gene>
    <name evidence="2" type="ORF">MGN01_04750</name>
</gene>
<dbReference type="SUPFAM" id="SSF53633">
    <property type="entry name" value="Carbamate kinase-like"/>
    <property type="match status" value="1"/>
</dbReference>
<comment type="caution">
    <text evidence="2">The sequence shown here is derived from an EMBL/GenBank/DDBJ whole genome shotgun (WGS) entry which is preliminary data.</text>
</comment>
<organism evidence="2 3">
    <name type="scientific">Methylobacterium gnaphalii</name>
    <dbReference type="NCBI Taxonomy" id="1010610"/>
    <lineage>
        <taxon>Bacteria</taxon>
        <taxon>Pseudomonadati</taxon>
        <taxon>Pseudomonadota</taxon>
        <taxon>Alphaproteobacteria</taxon>
        <taxon>Hyphomicrobiales</taxon>
        <taxon>Methylobacteriaceae</taxon>
        <taxon>Methylobacterium</taxon>
    </lineage>
</organism>
<accession>A0A512JFB3</accession>
<dbReference type="Pfam" id="PF00696">
    <property type="entry name" value="AA_kinase"/>
    <property type="match status" value="1"/>
</dbReference>
<evidence type="ECO:0000313" key="3">
    <source>
        <dbReference type="Proteomes" id="UP000321750"/>
    </source>
</evidence>
<dbReference type="InterPro" id="IPR036393">
    <property type="entry name" value="AceGlu_kinase-like_sf"/>
</dbReference>
<dbReference type="EMBL" id="BJZV01000002">
    <property type="protein sequence ID" value="GEP08630.1"/>
    <property type="molecule type" value="Genomic_DNA"/>
</dbReference>
<evidence type="ECO:0000313" key="2">
    <source>
        <dbReference type="EMBL" id="GEP08630.1"/>
    </source>
</evidence>
<protein>
    <recommendedName>
        <fullName evidence="1">Aspartate/glutamate/uridylate kinase domain-containing protein</fullName>
    </recommendedName>
</protein>
<proteinExistence type="predicted"/>
<dbReference type="OrthoDB" id="6683219at2"/>
<sequence length="195" mass="20228">MAAASSLSVVKIGGSLVSSPPRLRAVLASLAEGAEGRAVIVPGGGPFADAVRASQAKLGYSDALAHRLALDAMGRMAEVFAEIEPRLAMVRSVEDAAARDGVCLWDPVALRQGHPDLPERWDVTSDSLALWLATALGAERCILIKSAPCPVDTPPDELARLGLVDRAFPGFARSFRGAIALRGPEPASGPQEAAA</sequence>
<dbReference type="AlphaFoldDB" id="A0A512JFB3"/>
<dbReference type="Gene3D" id="3.40.1160.10">
    <property type="entry name" value="Acetylglutamate kinase-like"/>
    <property type="match status" value="1"/>
</dbReference>
<name>A0A512JFB3_9HYPH</name>
<feature type="domain" description="Aspartate/glutamate/uridylate kinase" evidence="1">
    <location>
        <begin position="8"/>
        <end position="78"/>
    </location>
</feature>
<keyword evidence="3" id="KW-1185">Reference proteome</keyword>
<dbReference type="RefSeq" id="WP_147044984.1">
    <property type="nucleotide sequence ID" value="NZ_BJZV01000002.1"/>
</dbReference>
<dbReference type="InterPro" id="IPR001048">
    <property type="entry name" value="Asp/Glu/Uridylate_kinase"/>
</dbReference>
<dbReference type="Proteomes" id="UP000321750">
    <property type="component" value="Unassembled WGS sequence"/>
</dbReference>
<reference evidence="2 3" key="1">
    <citation type="submission" date="2019-07" db="EMBL/GenBank/DDBJ databases">
        <title>Whole genome shotgun sequence of Methylobacterium gnaphalii NBRC 107716.</title>
        <authorList>
            <person name="Hosoyama A."/>
            <person name="Uohara A."/>
            <person name="Ohji S."/>
            <person name="Ichikawa N."/>
        </authorList>
    </citation>
    <scope>NUCLEOTIDE SEQUENCE [LARGE SCALE GENOMIC DNA]</scope>
    <source>
        <strain evidence="2 3">NBRC 107716</strain>
    </source>
</reference>
<evidence type="ECO:0000259" key="1">
    <source>
        <dbReference type="Pfam" id="PF00696"/>
    </source>
</evidence>